<keyword evidence="2" id="KW-0547">Nucleotide-binding</keyword>
<evidence type="ECO:0000259" key="8">
    <source>
        <dbReference type="Pfam" id="PF13087"/>
    </source>
</evidence>
<feature type="compositionally biased region" description="Low complexity" evidence="6">
    <location>
        <begin position="1606"/>
        <end position="1618"/>
    </location>
</feature>
<evidence type="ECO:0000256" key="5">
    <source>
        <dbReference type="ARBA" id="ARBA00022840"/>
    </source>
</evidence>
<evidence type="ECO:0000256" key="1">
    <source>
        <dbReference type="ARBA" id="ARBA00007913"/>
    </source>
</evidence>
<keyword evidence="3" id="KW-0378">Hydrolase</keyword>
<comment type="similarity">
    <text evidence="1">Belongs to the DNA2/NAM7 helicase family.</text>
</comment>
<feature type="compositionally biased region" description="Acidic residues" evidence="6">
    <location>
        <begin position="1578"/>
        <end position="1587"/>
    </location>
</feature>
<dbReference type="EMBL" id="VCQV01000002">
    <property type="protein sequence ID" value="TWP38523.1"/>
    <property type="molecule type" value="Genomic_DNA"/>
</dbReference>
<sequence length="1821" mass="201995">MPAALPSVYRLGDGLGSPPVHHKARVERSVCRTGRHLLGRSRRRGRGCGPHFWTCGMVRARTDSLKQLPPRSRKLPNHVSDPVMSDPAHRATRLFRFLARAQEMKTKRVRTFDSYTQIGSVQWLADAPLHEAVFVARRDEAQDDEADEQLVMSIERLGKQPAPEIPQELTDWVTPAPSSTSEPRLRQVQAGWALESEVPTKASLEDRPDIQAAFDQWMTLWRQWAADERRNAPVRAYYEQLFRIHAQTVGRGEELEFVLGLGLLSWRPSDQPDVRRHVFVCPLKALIDDQSGRIEVSIDDTARGLNFENDMLDPGALPDRHTLEKVQEQASEYADHALAREPFRALASTLVNHLDAAGRYFDDEQRRPPAEDAVIAWSPALILRPRRDIGLVRVLDAISDQIESSGAVPEGIMPLVDPDHVPAVSTNPRPGAVLDIDGDVFSPLPLNDVQRQILERVSRHAQTLVQGPPGTGKTHTAAALLSHLLAQGQRVLVTAHTDRALSEVRGKLPDKIKPLAVSVIGSSHDDMADLKVAVDTISRESSDFDHAAADHEITKALTEVDELRGARQELGHQLLHAREIETETHHHLGYNGTLAQIAQRFDDEVNQFSWIGGLVEFDGQVPAALSDREATYWLELLRSTEIADDEHEARMRLVPQDQVPDPERFSQSVAARAEASAAVQQFNHLARHPALTPVQRLSPTARSEVTKELVSLMNEVDALPLQRTQWMEKAVHDVRSGLSRVWVDRHEAIANRLRGVTLAITFLGVGTTVRCPEDAGPLLAMAETLKAHLATHGPLKLHPDGTPKIGVFAPSVVKKVDLLFEQVKVNGLPPTDARALELFRAHTDASRLLNELDHAWPVSVTIPDEDTLNARASWHQGQFEQLARVLNLGQDLDRVGVRFAELGVPHPDWADRDAIQQYTELVDAANAHDHKAEATGSLRAEIQHVVDTTAWDDASPVVHDLSAAAQSADSEAYARAYARHQKLHEVKALVQQRDQLTARLKSTAPALAAAVIDTAPDIAWSERFSELGAAWTWGNIGAWILARDDVDSNVAQAKITVIEQRLREKAELIAALRAWKHAVGEDRITGSARANLTQYSQLVRRLGKGTGKYAALQRTGIRDAMDRSRSAVPVWIMPIYRIAEQFDVTENMFDVVLVDEASQAGVEAAFLQFLAPKIVVIGDDKQVSPSAVGIDQGELRQLAARYLYDNEHRDSWQDPKRSLFDEAVMRFGSRLTLREHRRCVPEIIGFSNRIAYEPDGVRLLPVRQFGADRLEPIRQVFLADAYQEGQSRNRINRGEARAIVDQIKACCEDPAYDDKSIGVISLLGRTQAQLIETLLLQEIPNEEWVARDLRAGDAPDFQGSERDVIFLSMVASIEPGSRLAPLTRDEYLQRYNVAASRARDQMWLYHSVSLDELPNSEDLRHQLIAYVEEVASAGRFWADESPAVSEVDRVDPFDSLFEQRVYNRIVHRGYVVEPQFDANGYKIDLVVVGAQGRLAVECDGDHWHGPDAYLQDLARQRDLERCGWTFFRVRESSFYVDEVSALAGLWEQLGQLDIRPGGWVTESGSLEFEESLGLKDPDEIEEPDDAPLDAAGPLRARPTSTVIPDPAESSRSSLNSLGSPPPALADDEEQSADSTTTGLAPYVQFDGATVPLDSASRQEIAEGLVEIVRAEGPILGERLRHVYVKASGGERVGRNIAGQLNRAIWAAAQRGDLLSDNPFKEAGQASRSFRLPGQDASAVRELGPRTLAQIPPLELASVLQMLSNGVSDMSQTELYRRALALLGRKSLTEASRAQLDRALTLTSDGQRMSHEQSTGLNSGDE</sequence>
<dbReference type="InterPro" id="IPR027417">
    <property type="entry name" value="P-loop_NTPase"/>
</dbReference>
<comment type="caution">
    <text evidence="10">The sequence shown here is derived from an EMBL/GenBank/DDBJ whole genome shotgun (WGS) entry which is preliminary data.</text>
</comment>
<dbReference type="PANTHER" id="PTHR43788:SF8">
    <property type="entry name" value="DNA-BINDING PROTEIN SMUBP-2"/>
    <property type="match status" value="1"/>
</dbReference>
<accession>A0A563E8E6</accession>
<dbReference type="InterPro" id="IPR011335">
    <property type="entry name" value="Restrct_endonuc-II-like"/>
</dbReference>
<reference evidence="10 11" key="1">
    <citation type="submission" date="2019-05" db="EMBL/GenBank/DDBJ databases">
        <authorList>
            <person name="Lee S.D."/>
        </authorList>
    </citation>
    <scope>NUCLEOTIDE SEQUENCE [LARGE SCALE GENOMIC DNA]</scope>
    <source>
        <strain evidence="10 11">C5-26</strain>
    </source>
</reference>
<evidence type="ECO:0000256" key="4">
    <source>
        <dbReference type="ARBA" id="ARBA00022806"/>
    </source>
</evidence>
<dbReference type="SUPFAM" id="SSF52540">
    <property type="entry name" value="P-loop containing nucleoside triphosphate hydrolases"/>
    <property type="match status" value="1"/>
</dbReference>
<dbReference type="InterPro" id="IPR041679">
    <property type="entry name" value="DNA2/NAM7-like_C"/>
</dbReference>
<gene>
    <name evidence="10" type="ORF">FGL98_01635</name>
</gene>
<dbReference type="Gene3D" id="3.40.960.10">
    <property type="entry name" value="VSR Endonuclease"/>
    <property type="match status" value="1"/>
</dbReference>
<feature type="region of interest" description="Disordered" evidence="6">
    <location>
        <begin position="1799"/>
        <end position="1821"/>
    </location>
</feature>
<evidence type="ECO:0008006" key="12">
    <source>
        <dbReference type="Google" id="ProtNLM"/>
    </source>
</evidence>
<name>A0A563E8E6_9MICO</name>
<evidence type="ECO:0000256" key="6">
    <source>
        <dbReference type="SAM" id="MobiDB-lite"/>
    </source>
</evidence>
<dbReference type="GO" id="GO:0043139">
    <property type="term" value="F:5'-3' DNA helicase activity"/>
    <property type="evidence" value="ECO:0007669"/>
    <property type="project" value="TreeGrafter"/>
</dbReference>
<feature type="region of interest" description="Disordered" evidence="6">
    <location>
        <begin position="1573"/>
        <end position="1635"/>
    </location>
</feature>
<dbReference type="SUPFAM" id="SSF52980">
    <property type="entry name" value="Restriction endonuclease-like"/>
    <property type="match status" value="1"/>
</dbReference>
<keyword evidence="4" id="KW-0347">Helicase</keyword>
<organism evidence="10 11">
    <name type="scientific">Leekyejoonella antrihumi</name>
    <dbReference type="NCBI Taxonomy" id="1660198"/>
    <lineage>
        <taxon>Bacteria</taxon>
        <taxon>Bacillati</taxon>
        <taxon>Actinomycetota</taxon>
        <taxon>Actinomycetes</taxon>
        <taxon>Micrococcales</taxon>
        <taxon>Dermacoccaceae</taxon>
        <taxon>Leekyejoonella</taxon>
    </lineage>
</organism>
<dbReference type="Pfam" id="PF13087">
    <property type="entry name" value="AAA_12"/>
    <property type="match status" value="1"/>
</dbReference>
<dbReference type="InterPro" id="IPR041677">
    <property type="entry name" value="DNA2/NAM7_AAA_11"/>
</dbReference>
<evidence type="ECO:0000313" key="11">
    <source>
        <dbReference type="Proteomes" id="UP000320244"/>
    </source>
</evidence>
<dbReference type="OrthoDB" id="9757917at2"/>
<evidence type="ECO:0000259" key="9">
    <source>
        <dbReference type="Pfam" id="PF18741"/>
    </source>
</evidence>
<dbReference type="InterPro" id="IPR050534">
    <property type="entry name" value="Coronavir_polyprotein_1ab"/>
</dbReference>
<dbReference type="Pfam" id="PF13086">
    <property type="entry name" value="AAA_11"/>
    <property type="match status" value="1"/>
</dbReference>
<dbReference type="InterPro" id="IPR047187">
    <property type="entry name" value="SF1_C_Upf1"/>
</dbReference>
<dbReference type="PANTHER" id="PTHR43788">
    <property type="entry name" value="DNA2/NAM7 HELICASE FAMILY MEMBER"/>
    <property type="match status" value="1"/>
</dbReference>
<dbReference type="Proteomes" id="UP000320244">
    <property type="component" value="Unassembled WGS sequence"/>
</dbReference>
<keyword evidence="5" id="KW-0067">ATP-binding</keyword>
<evidence type="ECO:0000313" key="10">
    <source>
        <dbReference type="EMBL" id="TWP38523.1"/>
    </source>
</evidence>
<feature type="compositionally biased region" description="Polar residues" evidence="6">
    <location>
        <begin position="1800"/>
        <end position="1821"/>
    </location>
</feature>
<feature type="compositionally biased region" description="Low complexity" evidence="6">
    <location>
        <begin position="1588"/>
        <end position="1598"/>
    </location>
</feature>
<dbReference type="Pfam" id="PF18741">
    <property type="entry name" value="MTES_1575"/>
    <property type="match status" value="1"/>
</dbReference>
<protein>
    <recommendedName>
        <fullName evidence="12">DUF559 domain-containing protein</fullName>
    </recommendedName>
</protein>
<dbReference type="CDD" id="cd18808">
    <property type="entry name" value="SF1_C_Upf1"/>
    <property type="match status" value="1"/>
</dbReference>
<feature type="domain" description="Restriction endonuclease type II-like" evidence="9">
    <location>
        <begin position="1457"/>
        <end position="1549"/>
    </location>
</feature>
<dbReference type="GO" id="GO:0005524">
    <property type="term" value="F:ATP binding"/>
    <property type="evidence" value="ECO:0007669"/>
    <property type="project" value="UniProtKB-KW"/>
</dbReference>
<keyword evidence="11" id="KW-1185">Reference proteome</keyword>
<feature type="domain" description="DNA2/NAM7 helicase-like C-terminal" evidence="8">
    <location>
        <begin position="1216"/>
        <end position="1404"/>
    </location>
</feature>
<feature type="domain" description="DNA2/NAM7 helicase helicase" evidence="7">
    <location>
        <begin position="446"/>
        <end position="604"/>
    </location>
</feature>
<dbReference type="InterPro" id="IPR049468">
    <property type="entry name" value="Restrct_endonuc-II-like_dom"/>
</dbReference>
<evidence type="ECO:0000256" key="2">
    <source>
        <dbReference type="ARBA" id="ARBA00022741"/>
    </source>
</evidence>
<proteinExistence type="inferred from homology"/>
<reference evidence="10 11" key="2">
    <citation type="submission" date="2019-08" db="EMBL/GenBank/DDBJ databases">
        <title>Jejuicoccus antrihumi gen. nov., sp. nov., a new member of the family Dermacoccaceae isolated from a cave.</title>
        <authorList>
            <person name="Schumann P."/>
            <person name="Kim I.S."/>
        </authorList>
    </citation>
    <scope>NUCLEOTIDE SEQUENCE [LARGE SCALE GENOMIC DNA]</scope>
    <source>
        <strain evidence="10 11">C5-26</strain>
    </source>
</reference>
<dbReference type="Gene3D" id="3.40.50.300">
    <property type="entry name" value="P-loop containing nucleotide triphosphate hydrolases"/>
    <property type="match status" value="3"/>
</dbReference>
<evidence type="ECO:0000259" key="7">
    <source>
        <dbReference type="Pfam" id="PF13086"/>
    </source>
</evidence>
<dbReference type="GO" id="GO:0016787">
    <property type="term" value="F:hydrolase activity"/>
    <property type="evidence" value="ECO:0007669"/>
    <property type="project" value="UniProtKB-KW"/>
</dbReference>
<evidence type="ECO:0000256" key="3">
    <source>
        <dbReference type="ARBA" id="ARBA00022801"/>
    </source>
</evidence>